<dbReference type="EMBL" id="KN835155">
    <property type="protein sequence ID" value="KIK46708.1"/>
    <property type="molecule type" value="Genomic_DNA"/>
</dbReference>
<evidence type="ECO:0000313" key="1">
    <source>
        <dbReference type="EMBL" id="KIK46708.1"/>
    </source>
</evidence>
<dbReference type="Proteomes" id="UP000054485">
    <property type="component" value="Unassembled WGS sequence"/>
</dbReference>
<proteinExistence type="predicted"/>
<dbReference type="HOGENOM" id="CLU_3070246_0_0_1"/>
<protein>
    <submittedName>
        <fullName evidence="1">Uncharacterized protein</fullName>
    </submittedName>
</protein>
<accession>A0A0D0BUJ6</accession>
<keyword evidence="2" id="KW-1185">Reference proteome</keyword>
<evidence type="ECO:0000313" key="2">
    <source>
        <dbReference type="Proteomes" id="UP000054485"/>
    </source>
</evidence>
<dbReference type="AlphaFoldDB" id="A0A0D0BUJ6"/>
<name>A0A0D0BUJ6_9AGAM</name>
<organism evidence="1 2">
    <name type="scientific">Suillus luteus UH-Slu-Lm8-n1</name>
    <dbReference type="NCBI Taxonomy" id="930992"/>
    <lineage>
        <taxon>Eukaryota</taxon>
        <taxon>Fungi</taxon>
        <taxon>Dikarya</taxon>
        <taxon>Basidiomycota</taxon>
        <taxon>Agaricomycotina</taxon>
        <taxon>Agaricomycetes</taxon>
        <taxon>Agaricomycetidae</taxon>
        <taxon>Boletales</taxon>
        <taxon>Suillineae</taxon>
        <taxon>Suillaceae</taxon>
        <taxon>Suillus</taxon>
    </lineage>
</organism>
<gene>
    <name evidence="1" type="ORF">CY34DRAFT_800044</name>
</gene>
<dbReference type="InParanoid" id="A0A0D0BUJ6"/>
<reference evidence="1 2" key="1">
    <citation type="submission" date="2014-04" db="EMBL/GenBank/DDBJ databases">
        <authorList>
            <consortium name="DOE Joint Genome Institute"/>
            <person name="Kuo A."/>
            <person name="Ruytinx J."/>
            <person name="Rineau F."/>
            <person name="Colpaert J."/>
            <person name="Kohler A."/>
            <person name="Nagy L.G."/>
            <person name="Floudas D."/>
            <person name="Copeland A."/>
            <person name="Barry K.W."/>
            <person name="Cichocki N."/>
            <person name="Veneault-Fourrey C."/>
            <person name="LaButti K."/>
            <person name="Lindquist E.A."/>
            <person name="Lipzen A."/>
            <person name="Lundell T."/>
            <person name="Morin E."/>
            <person name="Murat C."/>
            <person name="Sun H."/>
            <person name="Tunlid A."/>
            <person name="Henrissat B."/>
            <person name="Grigoriev I.V."/>
            <person name="Hibbett D.S."/>
            <person name="Martin F."/>
            <person name="Nordberg H.P."/>
            <person name="Cantor M.N."/>
            <person name="Hua S.X."/>
        </authorList>
    </citation>
    <scope>NUCLEOTIDE SEQUENCE [LARGE SCALE GENOMIC DNA]</scope>
    <source>
        <strain evidence="1 2">UH-Slu-Lm8-n1</strain>
    </source>
</reference>
<dbReference type="OrthoDB" id="10540833at2759"/>
<reference evidence="2" key="2">
    <citation type="submission" date="2015-01" db="EMBL/GenBank/DDBJ databases">
        <title>Evolutionary Origins and Diversification of the Mycorrhizal Mutualists.</title>
        <authorList>
            <consortium name="DOE Joint Genome Institute"/>
            <consortium name="Mycorrhizal Genomics Consortium"/>
            <person name="Kohler A."/>
            <person name="Kuo A."/>
            <person name="Nagy L.G."/>
            <person name="Floudas D."/>
            <person name="Copeland A."/>
            <person name="Barry K.W."/>
            <person name="Cichocki N."/>
            <person name="Veneault-Fourrey C."/>
            <person name="LaButti K."/>
            <person name="Lindquist E.A."/>
            <person name="Lipzen A."/>
            <person name="Lundell T."/>
            <person name="Morin E."/>
            <person name="Murat C."/>
            <person name="Riley R."/>
            <person name="Ohm R."/>
            <person name="Sun H."/>
            <person name="Tunlid A."/>
            <person name="Henrissat B."/>
            <person name="Grigoriev I.V."/>
            <person name="Hibbett D.S."/>
            <person name="Martin F."/>
        </authorList>
    </citation>
    <scope>NUCLEOTIDE SEQUENCE [LARGE SCALE GENOMIC DNA]</scope>
    <source>
        <strain evidence="2">UH-Slu-Lm8-n1</strain>
    </source>
</reference>
<sequence>MGNALVVYCRIPDGSDTEGNINVIILHAAVKSRTNRLRYHVLDTALQAWCDNS</sequence>